<evidence type="ECO:0000313" key="6">
    <source>
        <dbReference type="Proteomes" id="UP000694399"/>
    </source>
</evidence>
<dbReference type="GO" id="GO:0007166">
    <property type="term" value="P:cell surface receptor signaling pathway"/>
    <property type="evidence" value="ECO:0007669"/>
    <property type="project" value="TreeGrafter"/>
</dbReference>
<feature type="signal peptide" evidence="3">
    <location>
        <begin position="1"/>
        <end position="22"/>
    </location>
</feature>
<keyword evidence="1 3" id="KW-0732">Signal</keyword>
<keyword evidence="6" id="KW-1185">Reference proteome</keyword>
<dbReference type="OMA" id="CATRDFH"/>
<feature type="chain" id="PRO_5034154359" description="Ig-like domain-containing protein" evidence="3">
    <location>
        <begin position="23"/>
        <end position="143"/>
    </location>
</feature>
<dbReference type="InterPro" id="IPR013783">
    <property type="entry name" value="Ig-like_fold"/>
</dbReference>
<feature type="domain" description="Ig-like" evidence="4">
    <location>
        <begin position="22"/>
        <end position="111"/>
    </location>
</feature>
<dbReference type="InterPro" id="IPR007110">
    <property type="entry name" value="Ig-like_dom"/>
</dbReference>
<dbReference type="PROSITE" id="PS50835">
    <property type="entry name" value="IG_LIKE"/>
    <property type="match status" value="1"/>
</dbReference>
<dbReference type="GO" id="GO:0005886">
    <property type="term" value="C:plasma membrane"/>
    <property type="evidence" value="ECO:0007669"/>
    <property type="project" value="TreeGrafter"/>
</dbReference>
<sequence>IGTLPELWLQFLSCFLTGSVDAGITQTPRNGIIETGKSIVLECSQTMDHAYMYWYRQDPELRLQLVYLSYGTNNINKGEVSNGYSASRKEREKFSLFLETAIPKQTALYFCATRDFHSASWPPAFYTERQAHLLRGAQKASPM</sequence>
<dbReference type="PANTHER" id="PTHR23268">
    <property type="entry name" value="T-CELL RECEPTOR BETA CHAIN"/>
    <property type="match status" value="1"/>
</dbReference>
<name>A0A8C9D505_PANLE</name>
<evidence type="ECO:0000313" key="5">
    <source>
        <dbReference type="Ensembl" id="ENSPLOP00000014887.1"/>
    </source>
</evidence>
<organism evidence="5 6">
    <name type="scientific">Panthera leo</name>
    <name type="common">Lion</name>
    <dbReference type="NCBI Taxonomy" id="9689"/>
    <lineage>
        <taxon>Eukaryota</taxon>
        <taxon>Metazoa</taxon>
        <taxon>Chordata</taxon>
        <taxon>Craniata</taxon>
        <taxon>Vertebrata</taxon>
        <taxon>Euteleostomi</taxon>
        <taxon>Mammalia</taxon>
        <taxon>Eutheria</taxon>
        <taxon>Laurasiatheria</taxon>
        <taxon>Carnivora</taxon>
        <taxon>Feliformia</taxon>
        <taxon>Felidae</taxon>
        <taxon>Pantherinae</taxon>
        <taxon>Panthera</taxon>
    </lineage>
</organism>
<accession>A0A8C9D505</accession>
<dbReference type="GO" id="GO:0002376">
    <property type="term" value="P:immune system process"/>
    <property type="evidence" value="ECO:0007669"/>
    <property type="project" value="UniProtKB-KW"/>
</dbReference>
<dbReference type="AlphaFoldDB" id="A0A8C9D505"/>
<evidence type="ECO:0000256" key="3">
    <source>
        <dbReference type="SAM" id="SignalP"/>
    </source>
</evidence>
<dbReference type="InterPro" id="IPR050413">
    <property type="entry name" value="TCR_beta_variable"/>
</dbReference>
<dbReference type="InterPro" id="IPR013106">
    <property type="entry name" value="Ig_V-set"/>
</dbReference>
<reference evidence="5" key="1">
    <citation type="journal article" date="2019" name="bioRxiv">
        <title>Long live the king: chromosome-level assembly of the lion (Panthera leo) using linked-read, Hi-C, and long read data.</title>
        <authorList>
            <person name="Armstrong E.E."/>
            <person name="Taylor R.W."/>
            <person name="Miller D.E."/>
            <person name="Kaelin C."/>
            <person name="Barsh G."/>
            <person name="Hadly E.A."/>
            <person name="Petrov D."/>
        </authorList>
    </citation>
    <scope>NUCLEOTIDE SEQUENCE [LARGE SCALE GENOMIC DNA]</scope>
</reference>
<protein>
    <recommendedName>
        <fullName evidence="4">Ig-like domain-containing protein</fullName>
    </recommendedName>
</protein>
<dbReference type="GeneTree" id="ENSGT00940000162480"/>
<reference evidence="5" key="2">
    <citation type="submission" date="2025-08" db="UniProtKB">
        <authorList>
            <consortium name="Ensembl"/>
        </authorList>
    </citation>
    <scope>IDENTIFICATION</scope>
</reference>
<keyword evidence="2" id="KW-0391">Immunity</keyword>
<dbReference type="Gene3D" id="2.60.40.10">
    <property type="entry name" value="Immunoglobulins"/>
    <property type="match status" value="1"/>
</dbReference>
<dbReference type="Pfam" id="PF07686">
    <property type="entry name" value="V-set"/>
    <property type="match status" value="1"/>
</dbReference>
<evidence type="ECO:0000256" key="1">
    <source>
        <dbReference type="ARBA" id="ARBA00022729"/>
    </source>
</evidence>
<dbReference type="SUPFAM" id="SSF48726">
    <property type="entry name" value="Immunoglobulin"/>
    <property type="match status" value="1"/>
</dbReference>
<dbReference type="InterPro" id="IPR036179">
    <property type="entry name" value="Ig-like_dom_sf"/>
</dbReference>
<evidence type="ECO:0000259" key="4">
    <source>
        <dbReference type="PROSITE" id="PS50835"/>
    </source>
</evidence>
<dbReference type="Proteomes" id="UP000694399">
    <property type="component" value="Chromosome A3"/>
</dbReference>
<dbReference type="PANTHER" id="PTHR23268:SF54">
    <property type="entry name" value="T CELL RECEPTOR BETA VARIABLE 24-1"/>
    <property type="match status" value="1"/>
</dbReference>
<reference evidence="5" key="3">
    <citation type="submission" date="2025-09" db="UniProtKB">
        <authorList>
            <consortium name="Ensembl"/>
        </authorList>
    </citation>
    <scope>IDENTIFICATION</scope>
</reference>
<dbReference type="Ensembl" id="ENSPLOT00000016495.1">
    <property type="protein sequence ID" value="ENSPLOP00000014887.1"/>
    <property type="gene ID" value="ENSPLOG00000010918.1"/>
</dbReference>
<proteinExistence type="predicted"/>
<evidence type="ECO:0000256" key="2">
    <source>
        <dbReference type="ARBA" id="ARBA00022859"/>
    </source>
</evidence>